<keyword evidence="2" id="KW-0472">Membrane</keyword>
<reference evidence="3" key="2">
    <citation type="submission" date="2020-04" db="EMBL/GenBank/DDBJ databases">
        <authorList>
            <person name="Diaz Viraque F."/>
        </authorList>
    </citation>
    <scope>NUCLEOTIDE SEQUENCE</scope>
    <source>
        <strain evidence="3">Berenice</strain>
    </source>
</reference>
<accession>A0A7J6XQU3</accession>
<comment type="caution">
    <text evidence="3">The sequence shown here is derived from an EMBL/GenBank/DDBJ whole genome shotgun (WGS) entry which is preliminary data.</text>
</comment>
<dbReference type="VEuPathDB" id="TriTrypDB:ECC02_010633"/>
<keyword evidence="2" id="KW-1133">Transmembrane helix</keyword>
<evidence type="ECO:0000313" key="3">
    <source>
        <dbReference type="EMBL" id="KAF5216595.1"/>
    </source>
</evidence>
<feature type="region of interest" description="Disordered" evidence="1">
    <location>
        <begin position="1"/>
        <end position="24"/>
    </location>
</feature>
<feature type="transmembrane region" description="Helical" evidence="2">
    <location>
        <begin position="134"/>
        <end position="153"/>
    </location>
</feature>
<keyword evidence="2" id="KW-0812">Transmembrane</keyword>
<name>A0A7J6XQU3_TRYCR</name>
<dbReference type="VEuPathDB" id="TriTrypDB:BCY84_20955"/>
<feature type="transmembrane region" description="Helical" evidence="2">
    <location>
        <begin position="159"/>
        <end position="179"/>
    </location>
</feature>
<protein>
    <submittedName>
        <fullName evidence="3">ATPase</fullName>
    </submittedName>
</protein>
<evidence type="ECO:0000256" key="2">
    <source>
        <dbReference type="SAM" id="Phobius"/>
    </source>
</evidence>
<sequence length="326" mass="37426">MKRTTNRSELEKKTENPRRVKQPLVQIKLQIKTTATAAPRSRTPPPLFCFFFFLLRVRLLLRWWPRESEGERAMHRPHTHSSFTHSLCVPLHGLSPSPHPTKHTHNVPIVYIACTPMHARWCSLLHHTHRCRPAWLHGRSTVTVFVLFFYFVFISHPPIFFFFFLRILNLFSCLLLFLLKKIFFSNLSTPLFCFWGNHHGRFFFFIILPSLIVSCCTLPARGAVCFPPNCSTRTPTDALMTTALCASPAARMRRGRDERRAEGAVTCGRATRACGAEHTFLPLLFCFCGQGGQTPAAPHTHTPCRRVFFFFCFLFCGRVCAATTVR</sequence>
<evidence type="ECO:0000313" key="4">
    <source>
        <dbReference type="EMBL" id="KAF5218818.1"/>
    </source>
</evidence>
<dbReference type="VEuPathDB" id="TriTrypDB:ECC02_008240"/>
<dbReference type="AlphaFoldDB" id="A0A7J6XQU3"/>
<feature type="compositionally biased region" description="Basic and acidic residues" evidence="1">
    <location>
        <begin position="1"/>
        <end position="18"/>
    </location>
</feature>
<reference evidence="3 5" key="1">
    <citation type="journal article" date="2019" name="Genome Biol. Evol.">
        <title>Nanopore Sequencing Significantly Improves Genome Assembly of the Protozoan Parasite Trypanosoma cruzi.</title>
        <authorList>
            <person name="Diaz-Viraque F."/>
            <person name="Pita S."/>
            <person name="Greif G."/>
            <person name="de Souza R.C.M."/>
            <person name="Iraola G."/>
            <person name="Robello C."/>
        </authorList>
    </citation>
    <scope>NUCLEOTIDE SEQUENCE [LARGE SCALE GENOMIC DNA]</scope>
    <source>
        <strain evidence="3 5">Berenice</strain>
    </source>
</reference>
<organism evidence="3 5">
    <name type="scientific">Trypanosoma cruzi</name>
    <dbReference type="NCBI Taxonomy" id="5693"/>
    <lineage>
        <taxon>Eukaryota</taxon>
        <taxon>Discoba</taxon>
        <taxon>Euglenozoa</taxon>
        <taxon>Kinetoplastea</taxon>
        <taxon>Metakinetoplastina</taxon>
        <taxon>Trypanosomatida</taxon>
        <taxon>Trypanosomatidae</taxon>
        <taxon>Trypanosoma</taxon>
        <taxon>Schizotrypanum</taxon>
    </lineage>
</organism>
<gene>
    <name evidence="4" type="ORF">ECC02_008240</name>
    <name evidence="3" type="ORF">ECC02_010633</name>
</gene>
<evidence type="ECO:0000256" key="1">
    <source>
        <dbReference type="SAM" id="MobiDB-lite"/>
    </source>
</evidence>
<evidence type="ECO:0000313" key="5">
    <source>
        <dbReference type="Proteomes" id="UP000583944"/>
    </source>
</evidence>
<feature type="transmembrane region" description="Helical" evidence="2">
    <location>
        <begin position="200"/>
        <end position="220"/>
    </location>
</feature>
<dbReference type="EMBL" id="JABDHM010000085">
    <property type="protein sequence ID" value="KAF5218818.1"/>
    <property type="molecule type" value="Genomic_DNA"/>
</dbReference>
<dbReference type="Proteomes" id="UP000583944">
    <property type="component" value="Unassembled WGS sequence"/>
</dbReference>
<proteinExistence type="predicted"/>
<dbReference type="EMBL" id="JABDHM010000191">
    <property type="protein sequence ID" value="KAF5216595.1"/>
    <property type="molecule type" value="Genomic_DNA"/>
</dbReference>